<reference evidence="2" key="2">
    <citation type="submission" date="2014-05" db="EMBL/GenBank/DDBJ databases">
        <title>The genome and life-stage specific transcriptomes of Globodera pallida elucidate key aspects of plant parasitism by a cyst nematode.</title>
        <authorList>
            <person name="Cotton J.A."/>
            <person name="Lilley C.J."/>
            <person name="Jones L.M."/>
            <person name="Kikuchi T."/>
            <person name="Reid A.J."/>
            <person name="Thorpe P."/>
            <person name="Tsai I.J."/>
            <person name="Beasley H."/>
            <person name="Blok V."/>
            <person name="Cock P.J.A."/>
            <person name="Van den Akker S.E."/>
            <person name="Holroyd N."/>
            <person name="Hunt M."/>
            <person name="Mantelin S."/>
            <person name="Naghra H."/>
            <person name="Pain A."/>
            <person name="Palomares-Rius J.E."/>
            <person name="Zarowiecki M."/>
            <person name="Berriman M."/>
            <person name="Jones J.T."/>
            <person name="Urwin P.E."/>
        </authorList>
    </citation>
    <scope>NUCLEOTIDE SEQUENCE [LARGE SCALE GENOMIC DNA]</scope>
    <source>
        <strain evidence="2">Lindley</strain>
    </source>
</reference>
<keyword evidence="1" id="KW-0732">Signal</keyword>
<organism evidence="2 3">
    <name type="scientific">Globodera pallida</name>
    <name type="common">Potato cyst nematode worm</name>
    <name type="synonym">Heterodera pallida</name>
    <dbReference type="NCBI Taxonomy" id="36090"/>
    <lineage>
        <taxon>Eukaryota</taxon>
        <taxon>Metazoa</taxon>
        <taxon>Ecdysozoa</taxon>
        <taxon>Nematoda</taxon>
        <taxon>Chromadorea</taxon>
        <taxon>Rhabditida</taxon>
        <taxon>Tylenchina</taxon>
        <taxon>Tylenchomorpha</taxon>
        <taxon>Tylenchoidea</taxon>
        <taxon>Heteroderidae</taxon>
        <taxon>Heteroderinae</taxon>
        <taxon>Globodera</taxon>
    </lineage>
</organism>
<protein>
    <submittedName>
        <fullName evidence="3">Uncharacterized protein</fullName>
    </submittedName>
</protein>
<proteinExistence type="predicted"/>
<keyword evidence="2" id="KW-1185">Reference proteome</keyword>
<dbReference type="Proteomes" id="UP000050741">
    <property type="component" value="Unassembled WGS sequence"/>
</dbReference>
<reference evidence="2" key="1">
    <citation type="submission" date="2013-12" db="EMBL/GenBank/DDBJ databases">
        <authorList>
            <person name="Aslett M."/>
        </authorList>
    </citation>
    <scope>NUCLEOTIDE SEQUENCE [LARGE SCALE GENOMIC DNA]</scope>
    <source>
        <strain evidence="2">Lindley</strain>
    </source>
</reference>
<accession>A0A183CBB2</accession>
<evidence type="ECO:0000313" key="2">
    <source>
        <dbReference type="Proteomes" id="UP000050741"/>
    </source>
</evidence>
<dbReference type="WBParaSite" id="GPLIN_001016300">
    <property type="protein sequence ID" value="GPLIN_001016300"/>
    <property type="gene ID" value="GPLIN_001016300"/>
</dbReference>
<dbReference type="AlphaFoldDB" id="A0A183CBB2"/>
<name>A0A183CBB2_GLOPA</name>
<evidence type="ECO:0000256" key="1">
    <source>
        <dbReference type="SAM" id="SignalP"/>
    </source>
</evidence>
<evidence type="ECO:0000313" key="3">
    <source>
        <dbReference type="WBParaSite" id="GPLIN_001016300"/>
    </source>
</evidence>
<sequence>MTSLPLLTLLSVLLALQLIGQLFADKFEQVEDQDQLNQQQLTIGSNRDIRSLANGRWQLRPGKRASLIDFRPMDGLEERARRFRNLYALLPPLNNWN</sequence>
<reference evidence="3" key="3">
    <citation type="submission" date="2016-06" db="UniProtKB">
        <authorList>
            <consortium name="WormBaseParasite"/>
        </authorList>
    </citation>
    <scope>IDENTIFICATION</scope>
</reference>
<feature type="chain" id="PRO_5008147351" evidence="1">
    <location>
        <begin position="25"/>
        <end position="97"/>
    </location>
</feature>
<feature type="signal peptide" evidence="1">
    <location>
        <begin position="1"/>
        <end position="24"/>
    </location>
</feature>